<keyword evidence="3" id="KW-1185">Reference proteome</keyword>
<dbReference type="Proteomes" id="UP000005408">
    <property type="component" value="Unassembled WGS sequence"/>
</dbReference>
<name>A0A8W8HUT1_MAGGI</name>
<dbReference type="EnsemblMetazoa" id="G11181.4">
    <property type="protein sequence ID" value="G11181.4:cds"/>
    <property type="gene ID" value="G11181"/>
</dbReference>
<sequence>MSRSSKESDGSVSKLFSPVRVSNSPKSTNKTANLTGNERQVKDGCADIYNAVQKWSKINREGTDVITEMANIRISFLLQSNEDYAERPDNSSDLQKLESLCEDLHSCVQKLKKLVLKMKAVANKFSGVQNLSQYKNDCDVMFQTWLTKDFASAAEEISVMYLKECELKQVIYENVCHAVSRDSVMFYTSAWVHQPYIEERAELLLQSMLTETGHVS</sequence>
<dbReference type="InterPro" id="IPR023250">
    <property type="entry name" value="Cyclin-dep_Kinase_2_interact"/>
</dbReference>
<feature type="compositionally biased region" description="Polar residues" evidence="1">
    <location>
        <begin position="20"/>
        <end position="37"/>
    </location>
</feature>
<evidence type="ECO:0000313" key="3">
    <source>
        <dbReference type="Proteomes" id="UP000005408"/>
    </source>
</evidence>
<dbReference type="PANTHER" id="PTHR15827:SF2">
    <property type="entry name" value="CYCLIN-DEPENDENT KINASE 2-INTERACTING PROTEIN"/>
    <property type="match status" value="1"/>
</dbReference>
<dbReference type="OrthoDB" id="17066at2759"/>
<evidence type="ECO:0000313" key="2">
    <source>
        <dbReference type="EnsemblMetazoa" id="G11181.8:cds"/>
    </source>
</evidence>
<dbReference type="PANTHER" id="PTHR15827">
    <property type="entry name" value="CYCLIN-DEPENDENT KINASE 2-INTERACTING PROTEIN"/>
    <property type="match status" value="1"/>
</dbReference>
<evidence type="ECO:0008006" key="4">
    <source>
        <dbReference type="Google" id="ProtNLM"/>
    </source>
</evidence>
<dbReference type="EnsemblMetazoa" id="G11181.8">
    <property type="protein sequence ID" value="G11181.8:cds"/>
    <property type="gene ID" value="G11181"/>
</dbReference>
<dbReference type="PRINTS" id="PR02040">
    <property type="entry name" value="CDK2IP"/>
</dbReference>
<dbReference type="OMA" id="HQPYVET"/>
<feature type="region of interest" description="Disordered" evidence="1">
    <location>
        <begin position="1"/>
        <end position="37"/>
    </location>
</feature>
<evidence type="ECO:0000256" key="1">
    <source>
        <dbReference type="SAM" id="MobiDB-lite"/>
    </source>
</evidence>
<organism evidence="2 3">
    <name type="scientific">Magallana gigas</name>
    <name type="common">Pacific oyster</name>
    <name type="synonym">Crassostrea gigas</name>
    <dbReference type="NCBI Taxonomy" id="29159"/>
    <lineage>
        <taxon>Eukaryota</taxon>
        <taxon>Metazoa</taxon>
        <taxon>Spiralia</taxon>
        <taxon>Lophotrochozoa</taxon>
        <taxon>Mollusca</taxon>
        <taxon>Bivalvia</taxon>
        <taxon>Autobranchia</taxon>
        <taxon>Pteriomorphia</taxon>
        <taxon>Ostreida</taxon>
        <taxon>Ostreoidea</taxon>
        <taxon>Ostreidae</taxon>
        <taxon>Magallana</taxon>
    </lineage>
</organism>
<dbReference type="AlphaFoldDB" id="A0A8W8HUT1"/>
<protein>
    <recommendedName>
        <fullName evidence="4">Cyclin-dependent kinase 2-interacting protein</fullName>
    </recommendedName>
</protein>
<accession>A0A8W8HUT1</accession>
<reference evidence="2" key="1">
    <citation type="submission" date="2022-08" db="UniProtKB">
        <authorList>
            <consortium name="EnsemblMetazoa"/>
        </authorList>
    </citation>
    <scope>IDENTIFICATION</scope>
    <source>
        <strain evidence="2">05x7-T-G4-1.051#20</strain>
    </source>
</reference>
<dbReference type="EnsemblMetazoa" id="G11181.5">
    <property type="protein sequence ID" value="G11181.5:cds"/>
    <property type="gene ID" value="G11181"/>
</dbReference>
<proteinExistence type="predicted"/>